<evidence type="ECO:0000259" key="2">
    <source>
        <dbReference type="PROSITE" id="PS50181"/>
    </source>
</evidence>
<dbReference type="Proteomes" id="UP000095281">
    <property type="component" value="Unplaced"/>
</dbReference>
<proteinExistence type="predicted"/>
<dbReference type="InterPro" id="IPR036047">
    <property type="entry name" value="F-box-like_dom_sf"/>
</dbReference>
<protein>
    <submittedName>
        <fullName evidence="4">F-box domain-containing protein</fullName>
    </submittedName>
</protein>
<organism evidence="3 4">
    <name type="scientific">Meloidogyne hapla</name>
    <name type="common">Root-knot nematode worm</name>
    <dbReference type="NCBI Taxonomy" id="6305"/>
    <lineage>
        <taxon>Eukaryota</taxon>
        <taxon>Metazoa</taxon>
        <taxon>Ecdysozoa</taxon>
        <taxon>Nematoda</taxon>
        <taxon>Chromadorea</taxon>
        <taxon>Rhabditida</taxon>
        <taxon>Tylenchina</taxon>
        <taxon>Tylenchomorpha</taxon>
        <taxon>Tylenchoidea</taxon>
        <taxon>Meloidogynidae</taxon>
        <taxon>Meloidogyninae</taxon>
        <taxon>Meloidogyne</taxon>
    </lineage>
</organism>
<dbReference type="PROSITE" id="PS50181">
    <property type="entry name" value="FBOX"/>
    <property type="match status" value="1"/>
</dbReference>
<feature type="domain" description="F-box" evidence="2">
    <location>
        <begin position="23"/>
        <end position="70"/>
    </location>
</feature>
<dbReference type="AlphaFoldDB" id="A0A1I8B2I9"/>
<name>A0A1I8B2I9_MELHA</name>
<reference evidence="4" key="1">
    <citation type="submission" date="2016-11" db="UniProtKB">
        <authorList>
            <consortium name="WormBaseParasite"/>
        </authorList>
    </citation>
    <scope>IDENTIFICATION</scope>
</reference>
<keyword evidence="1" id="KW-0175">Coiled coil</keyword>
<dbReference type="Pfam" id="PF00646">
    <property type="entry name" value="F-box"/>
    <property type="match status" value="1"/>
</dbReference>
<accession>A0A1I8B2I9</accession>
<sequence>MLQQTLQIINLFSGKFYNSKKRLKNMFNLPIEAEVDILKFLNFHQLISVRQTNKHFRTLIDEYENELARFRCRKISIVEKRSLKLYKIGNMGCEYYKRLDKFSLSDEMINKWQIAIDERIPNFICLNNYPYVYVVVKEHSMSQNIFYKLPTRSDNIAEMLIFRCWLECLSNCSFDVAEFNKVIFNPEIIKILFGENNSFQLNTFYVVLFYRNIFGLEFFKNHLAIYGYIDIDLIYMDSLDKSDFILNIFLTEGKLFPHIIISIKLDSTYSEGELHKLILNHIETSTNCSNIVSSIEFKVCWDHEELGNVELSKRAESIEKTKQTFKGEKHNIFKYKLSNINNPKIKVLISYFYNLEEDYVKRFKIKRIE</sequence>
<dbReference type="WBParaSite" id="MhA1_Contig1229.frz3.gene2">
    <property type="protein sequence ID" value="MhA1_Contig1229.frz3.gene2"/>
    <property type="gene ID" value="MhA1_Contig1229.frz3.gene2"/>
</dbReference>
<keyword evidence="3" id="KW-1185">Reference proteome</keyword>
<evidence type="ECO:0000313" key="3">
    <source>
        <dbReference type="Proteomes" id="UP000095281"/>
    </source>
</evidence>
<feature type="coiled-coil region" evidence="1">
    <location>
        <begin position="53"/>
        <end position="80"/>
    </location>
</feature>
<dbReference type="SUPFAM" id="SSF81383">
    <property type="entry name" value="F-box domain"/>
    <property type="match status" value="1"/>
</dbReference>
<dbReference type="InterPro" id="IPR001810">
    <property type="entry name" value="F-box_dom"/>
</dbReference>
<evidence type="ECO:0000256" key="1">
    <source>
        <dbReference type="SAM" id="Coils"/>
    </source>
</evidence>
<evidence type="ECO:0000313" key="4">
    <source>
        <dbReference type="WBParaSite" id="MhA1_Contig1229.frz3.gene2"/>
    </source>
</evidence>